<evidence type="ECO:0008006" key="3">
    <source>
        <dbReference type="Google" id="ProtNLM"/>
    </source>
</evidence>
<dbReference type="InParanoid" id="H2YAM1"/>
<organism evidence="1 2">
    <name type="scientific">Ciona savignyi</name>
    <name type="common">Pacific transparent sea squirt</name>
    <dbReference type="NCBI Taxonomy" id="51511"/>
    <lineage>
        <taxon>Eukaryota</taxon>
        <taxon>Metazoa</taxon>
        <taxon>Chordata</taxon>
        <taxon>Tunicata</taxon>
        <taxon>Ascidiacea</taxon>
        <taxon>Phlebobranchia</taxon>
        <taxon>Cionidae</taxon>
        <taxon>Ciona</taxon>
    </lineage>
</organism>
<keyword evidence="2" id="KW-1185">Reference proteome</keyword>
<dbReference type="Proteomes" id="UP000007875">
    <property type="component" value="Unassembled WGS sequence"/>
</dbReference>
<name>H2YAM1_CIOSA</name>
<evidence type="ECO:0000313" key="1">
    <source>
        <dbReference type="Ensembl" id="ENSCSAVP00000002369.1"/>
    </source>
</evidence>
<proteinExistence type="predicted"/>
<dbReference type="HOGENOM" id="CLU_1916335_0_0_1"/>
<dbReference type="AlphaFoldDB" id="H2YAM1"/>
<sequence>MDTSSVRNKKANVWSVKDGDVTEHIVTCTSGDYCTARMNCSTRCTECAVCTHHLTCSCNQSFDASRVLCAHCHLVVIFWKQSGHKVEALFLESPVTVPFVSQQKVVVVVQNDDDDFENMTTDDVIEIAADIT</sequence>
<protein>
    <recommendedName>
        <fullName evidence="3">SWIM-type domain-containing protein</fullName>
    </recommendedName>
</protein>
<reference evidence="2" key="1">
    <citation type="submission" date="2003-08" db="EMBL/GenBank/DDBJ databases">
        <authorList>
            <person name="Birren B."/>
            <person name="Nusbaum C."/>
            <person name="Abebe A."/>
            <person name="Abouelleil A."/>
            <person name="Adekoya E."/>
            <person name="Ait-zahra M."/>
            <person name="Allen N."/>
            <person name="Allen T."/>
            <person name="An P."/>
            <person name="Anderson M."/>
            <person name="Anderson S."/>
            <person name="Arachchi H."/>
            <person name="Armbruster J."/>
            <person name="Bachantsang P."/>
            <person name="Baldwin J."/>
            <person name="Barry A."/>
            <person name="Bayul T."/>
            <person name="Blitshsteyn B."/>
            <person name="Bloom T."/>
            <person name="Blye J."/>
            <person name="Boguslavskiy L."/>
            <person name="Borowsky M."/>
            <person name="Boukhgalter B."/>
            <person name="Brunache A."/>
            <person name="Butler J."/>
            <person name="Calixte N."/>
            <person name="Calvo S."/>
            <person name="Camarata J."/>
            <person name="Campo K."/>
            <person name="Chang J."/>
            <person name="Cheshatsang Y."/>
            <person name="Citroen M."/>
            <person name="Collymore A."/>
            <person name="Considine T."/>
            <person name="Cook A."/>
            <person name="Cooke P."/>
            <person name="Corum B."/>
            <person name="Cuomo C."/>
            <person name="David R."/>
            <person name="Dawoe T."/>
            <person name="Degray S."/>
            <person name="Dodge S."/>
            <person name="Dooley K."/>
            <person name="Dorje P."/>
            <person name="Dorjee K."/>
            <person name="Dorris L."/>
            <person name="Duffey N."/>
            <person name="Dupes A."/>
            <person name="Elkins T."/>
            <person name="Engels R."/>
            <person name="Erickson J."/>
            <person name="Farina A."/>
            <person name="Faro S."/>
            <person name="Ferreira P."/>
            <person name="Fischer H."/>
            <person name="Fitzgerald M."/>
            <person name="Foley K."/>
            <person name="Gage D."/>
            <person name="Galagan J."/>
            <person name="Gearin G."/>
            <person name="Gnerre S."/>
            <person name="Gnirke A."/>
            <person name="Goyette A."/>
            <person name="Graham J."/>
            <person name="Grandbois E."/>
            <person name="Gyaltsen K."/>
            <person name="Hafez N."/>
            <person name="Hagopian D."/>
            <person name="Hagos B."/>
            <person name="Hall J."/>
            <person name="Hatcher B."/>
            <person name="Heller A."/>
            <person name="Higgins H."/>
            <person name="Honan T."/>
            <person name="Horn A."/>
            <person name="Houde N."/>
            <person name="Hughes L."/>
            <person name="Hulme W."/>
            <person name="Husby E."/>
            <person name="Iliev I."/>
            <person name="Jaffe D."/>
            <person name="Jones C."/>
            <person name="Kamal M."/>
            <person name="Kamat A."/>
            <person name="Kamvysselis M."/>
            <person name="Karlsson E."/>
            <person name="Kells C."/>
            <person name="Kieu A."/>
            <person name="Kisner P."/>
            <person name="Kodira C."/>
            <person name="Kulbokas E."/>
            <person name="Labutti K."/>
            <person name="Lama D."/>
            <person name="Landers T."/>
            <person name="Leger J."/>
            <person name="Levine S."/>
            <person name="Lewis D."/>
            <person name="Lewis T."/>
            <person name="Lindblad-toh K."/>
            <person name="Liu X."/>
            <person name="Lokyitsang T."/>
            <person name="Lokyitsang Y."/>
            <person name="Lucien O."/>
            <person name="Lui A."/>
            <person name="Ma L.J."/>
            <person name="Mabbitt R."/>
            <person name="Macdonald J."/>
            <person name="Maclean C."/>
            <person name="Major J."/>
            <person name="Manning J."/>
            <person name="Marabella R."/>
            <person name="Maru K."/>
            <person name="Matthews C."/>
            <person name="Mauceli E."/>
            <person name="Mccarthy M."/>
            <person name="Mcdonough S."/>
            <person name="Mcghee T."/>
            <person name="Meldrim J."/>
            <person name="Meneus L."/>
            <person name="Mesirov J."/>
            <person name="Mihalev A."/>
            <person name="Mihova T."/>
            <person name="Mikkelsen T."/>
            <person name="Mlenga V."/>
            <person name="Moru K."/>
            <person name="Mozes J."/>
            <person name="Mulrain L."/>
            <person name="Munson G."/>
            <person name="Naylor J."/>
            <person name="Newes C."/>
            <person name="Nguyen C."/>
            <person name="Nguyen N."/>
            <person name="Nguyen T."/>
            <person name="Nicol R."/>
            <person name="Nielsen C."/>
            <person name="Nizzari M."/>
            <person name="Norbu C."/>
            <person name="Norbu N."/>
            <person name="O'donnell P."/>
            <person name="Okoawo O."/>
            <person name="O'leary S."/>
            <person name="Omotosho B."/>
            <person name="O'neill K."/>
            <person name="Osman S."/>
            <person name="Parker S."/>
            <person name="Perrin D."/>
            <person name="Phunkhang P."/>
            <person name="Piqani B."/>
            <person name="Purcell S."/>
            <person name="Rachupka T."/>
            <person name="Ramasamy U."/>
            <person name="Rameau R."/>
            <person name="Ray V."/>
            <person name="Raymond C."/>
            <person name="Retta R."/>
            <person name="Richardson S."/>
            <person name="Rise C."/>
            <person name="Rodriguez J."/>
            <person name="Rogers J."/>
            <person name="Rogov P."/>
            <person name="Rutman M."/>
            <person name="Schupbach R."/>
            <person name="Seaman C."/>
            <person name="Settipalli S."/>
            <person name="Sharpe T."/>
            <person name="Sheridan J."/>
            <person name="Sherpa N."/>
            <person name="Shi J."/>
            <person name="Smirnov S."/>
            <person name="Smith C."/>
            <person name="Sougnez C."/>
            <person name="Spencer B."/>
            <person name="Stalker J."/>
            <person name="Stange-thomann N."/>
            <person name="Stavropoulos S."/>
            <person name="Stetson K."/>
            <person name="Stone C."/>
            <person name="Stone S."/>
            <person name="Stubbs M."/>
            <person name="Talamas J."/>
            <person name="Tchuinga P."/>
            <person name="Tenzing P."/>
            <person name="Tesfaye S."/>
            <person name="Theodore J."/>
            <person name="Thoulutsang Y."/>
            <person name="Topham K."/>
            <person name="Towey S."/>
            <person name="Tsamla T."/>
            <person name="Tsomo N."/>
            <person name="Vallee D."/>
            <person name="Vassiliev H."/>
            <person name="Venkataraman V."/>
            <person name="Vinson J."/>
            <person name="Vo A."/>
            <person name="Wade C."/>
            <person name="Wang S."/>
            <person name="Wangchuk T."/>
            <person name="Wangdi T."/>
            <person name="Whittaker C."/>
            <person name="Wilkinson J."/>
            <person name="Wu Y."/>
            <person name="Wyman D."/>
            <person name="Yadav S."/>
            <person name="Yang S."/>
            <person name="Yang X."/>
            <person name="Yeager S."/>
            <person name="Yee E."/>
            <person name="Young G."/>
            <person name="Zainoun J."/>
            <person name="Zembeck L."/>
            <person name="Zimmer A."/>
            <person name="Zody M."/>
            <person name="Lander E."/>
        </authorList>
    </citation>
    <scope>NUCLEOTIDE SEQUENCE [LARGE SCALE GENOMIC DNA]</scope>
</reference>
<dbReference type="Ensembl" id="ENSCSAVT00000002408.1">
    <property type="protein sequence ID" value="ENSCSAVP00000002369.1"/>
    <property type="gene ID" value="ENSCSAVG00000001394.1"/>
</dbReference>
<reference evidence="1" key="3">
    <citation type="submission" date="2025-09" db="UniProtKB">
        <authorList>
            <consortium name="Ensembl"/>
        </authorList>
    </citation>
    <scope>IDENTIFICATION</scope>
</reference>
<evidence type="ECO:0000313" key="2">
    <source>
        <dbReference type="Proteomes" id="UP000007875"/>
    </source>
</evidence>
<accession>H2YAM1</accession>
<reference evidence="1" key="2">
    <citation type="submission" date="2025-08" db="UniProtKB">
        <authorList>
            <consortium name="Ensembl"/>
        </authorList>
    </citation>
    <scope>IDENTIFICATION</scope>
</reference>